<name>A0A4C1UX63_EUMVA</name>
<feature type="region of interest" description="Disordered" evidence="1">
    <location>
        <begin position="53"/>
        <end position="77"/>
    </location>
</feature>
<keyword evidence="3" id="KW-1185">Reference proteome</keyword>
<sequence>MTSDVRKRVRASGPVSPGATSGRGGACAPAAPDDALRTIRPVAACAGTAARSARKLRRSAPRSARRSGRRSERVRRSRACENANGNFAAALYLRNVARGRRLPHVTFIMFTGLALTRPDGNAGVLATSYQKFSEWQTLLGCWLRYWLRMCELEAAGYKIELTRVFILGVYAPDRSKPNEEREKFCTDSGFAFLSRADAGDNAKDGFGGATAAYPYEVMVLASAVGVHSLARSGEIFGCIEFGEGVLSSGLAFLGNASFSRDELEPSGCIFCLETAVFVFGATPDSVGVDK</sequence>
<accession>A0A4C1UX63</accession>
<protein>
    <submittedName>
        <fullName evidence="2">Uncharacterized protein</fullName>
    </submittedName>
</protein>
<dbReference type="EMBL" id="BGZK01000241">
    <property type="protein sequence ID" value="GBP31093.1"/>
    <property type="molecule type" value="Genomic_DNA"/>
</dbReference>
<reference evidence="2 3" key="1">
    <citation type="journal article" date="2019" name="Commun. Biol.">
        <title>The bagworm genome reveals a unique fibroin gene that provides high tensile strength.</title>
        <authorList>
            <person name="Kono N."/>
            <person name="Nakamura H."/>
            <person name="Ohtoshi R."/>
            <person name="Tomita M."/>
            <person name="Numata K."/>
            <person name="Arakawa K."/>
        </authorList>
    </citation>
    <scope>NUCLEOTIDE SEQUENCE [LARGE SCALE GENOMIC DNA]</scope>
</reference>
<evidence type="ECO:0000313" key="3">
    <source>
        <dbReference type="Proteomes" id="UP000299102"/>
    </source>
</evidence>
<dbReference type="AlphaFoldDB" id="A0A4C1UX63"/>
<evidence type="ECO:0000313" key="2">
    <source>
        <dbReference type="EMBL" id="GBP31093.1"/>
    </source>
</evidence>
<feature type="region of interest" description="Disordered" evidence="1">
    <location>
        <begin position="1"/>
        <end position="32"/>
    </location>
</feature>
<evidence type="ECO:0000256" key="1">
    <source>
        <dbReference type="SAM" id="MobiDB-lite"/>
    </source>
</evidence>
<organism evidence="2 3">
    <name type="scientific">Eumeta variegata</name>
    <name type="common">Bagworm moth</name>
    <name type="synonym">Eumeta japonica</name>
    <dbReference type="NCBI Taxonomy" id="151549"/>
    <lineage>
        <taxon>Eukaryota</taxon>
        <taxon>Metazoa</taxon>
        <taxon>Ecdysozoa</taxon>
        <taxon>Arthropoda</taxon>
        <taxon>Hexapoda</taxon>
        <taxon>Insecta</taxon>
        <taxon>Pterygota</taxon>
        <taxon>Neoptera</taxon>
        <taxon>Endopterygota</taxon>
        <taxon>Lepidoptera</taxon>
        <taxon>Glossata</taxon>
        <taxon>Ditrysia</taxon>
        <taxon>Tineoidea</taxon>
        <taxon>Psychidae</taxon>
        <taxon>Oiketicinae</taxon>
        <taxon>Eumeta</taxon>
    </lineage>
</organism>
<comment type="caution">
    <text evidence="2">The sequence shown here is derived from an EMBL/GenBank/DDBJ whole genome shotgun (WGS) entry which is preliminary data.</text>
</comment>
<proteinExistence type="predicted"/>
<dbReference type="Proteomes" id="UP000299102">
    <property type="component" value="Unassembled WGS sequence"/>
</dbReference>
<gene>
    <name evidence="2" type="ORF">EVAR_77389_1</name>
</gene>